<keyword evidence="1" id="KW-0812">Transmembrane</keyword>
<gene>
    <name evidence="2" type="ORF">CGC55_01525</name>
</gene>
<name>A0ABN5BHN9_CAPSP</name>
<keyword evidence="1" id="KW-1133">Transmembrane helix</keyword>
<dbReference type="EMBL" id="CP022385">
    <property type="protein sequence ID" value="ATA83261.1"/>
    <property type="molecule type" value="Genomic_DNA"/>
</dbReference>
<accession>A0ABN5BHN9</accession>
<dbReference type="Proteomes" id="UP000217301">
    <property type="component" value="Chromosome"/>
</dbReference>
<sequence>MEIHFKKENLVACKCTSFFIYEANFLLSIFLLLITFSKKTPISFDKLSTDKCFFIIVKKIF</sequence>
<reference evidence="3" key="1">
    <citation type="submission" date="2017-06" db="EMBL/GenBank/DDBJ databases">
        <title>Capnocytophaga spp. assemblies.</title>
        <authorList>
            <person name="Gulvik C.A."/>
        </authorList>
    </citation>
    <scope>NUCLEOTIDE SEQUENCE [LARGE SCALE GENOMIC DNA]</scope>
    <source>
        <strain evidence="3">KC1668</strain>
    </source>
</reference>
<evidence type="ECO:0000256" key="1">
    <source>
        <dbReference type="SAM" id="Phobius"/>
    </source>
</evidence>
<evidence type="ECO:0000313" key="2">
    <source>
        <dbReference type="EMBL" id="ATA83261.1"/>
    </source>
</evidence>
<keyword evidence="1" id="KW-0472">Membrane</keyword>
<keyword evidence="3" id="KW-1185">Reference proteome</keyword>
<feature type="transmembrane region" description="Helical" evidence="1">
    <location>
        <begin position="18"/>
        <end position="36"/>
    </location>
</feature>
<proteinExistence type="predicted"/>
<organism evidence="2 3">
    <name type="scientific">Capnocytophaga sputigena</name>
    <dbReference type="NCBI Taxonomy" id="1019"/>
    <lineage>
        <taxon>Bacteria</taxon>
        <taxon>Pseudomonadati</taxon>
        <taxon>Bacteroidota</taxon>
        <taxon>Flavobacteriia</taxon>
        <taxon>Flavobacteriales</taxon>
        <taxon>Flavobacteriaceae</taxon>
        <taxon>Capnocytophaga</taxon>
    </lineage>
</organism>
<evidence type="ECO:0000313" key="3">
    <source>
        <dbReference type="Proteomes" id="UP000217301"/>
    </source>
</evidence>
<protein>
    <submittedName>
        <fullName evidence="2">Uncharacterized protein</fullName>
    </submittedName>
</protein>